<reference evidence="2 3" key="1">
    <citation type="submission" date="2019-07" db="EMBL/GenBank/DDBJ databases">
        <title>New species of Amycolatopsis and Streptomyces.</title>
        <authorList>
            <person name="Duangmal K."/>
            <person name="Teo W.F.A."/>
            <person name="Lipun K."/>
        </authorList>
    </citation>
    <scope>NUCLEOTIDE SEQUENCE [LARGE SCALE GENOMIC DNA]</scope>
    <source>
        <strain evidence="2 3">NBRC 106415</strain>
    </source>
</reference>
<proteinExistence type="predicted"/>
<sequence length="269" mass="27916">MVRISRRLGHGRRLGDVRDVGEGICETGDTFQGALSQVGQQPQKAGGEDCPFEVAVEWARQQIVQEQACPASGGGRVSVQSPQRGQAADTGESGYVTDCVPQECDRCVVVAGLPLGLGGACRRAETAGCLDRRGGEAGYVAGEGLWKGLGASPCEAGAQDARWAVQQQLAGDRGRCHPFEGRYDLGDGVVVEEQEGDGPLMAGAVDALVAVDREVAGECCNLAAEPAADGELGGVRQRERRGLCGIRCVGEDALVELADGPHASRSESG</sequence>
<name>A0A5N8X9B4_9ACTN</name>
<dbReference type="RefSeq" id="WP_152769500.1">
    <property type="nucleotide sequence ID" value="NZ_VJZC01000006.1"/>
</dbReference>
<keyword evidence="3" id="KW-1185">Reference proteome</keyword>
<evidence type="ECO:0000313" key="3">
    <source>
        <dbReference type="Proteomes" id="UP000400924"/>
    </source>
</evidence>
<gene>
    <name evidence="2" type="ORF">FNH08_02120</name>
</gene>
<dbReference type="EMBL" id="VJZC01000006">
    <property type="protein sequence ID" value="MPY56022.1"/>
    <property type="molecule type" value="Genomic_DNA"/>
</dbReference>
<organism evidence="2 3">
    <name type="scientific">Streptomyces spongiae</name>
    <dbReference type="NCBI Taxonomy" id="565072"/>
    <lineage>
        <taxon>Bacteria</taxon>
        <taxon>Bacillati</taxon>
        <taxon>Actinomycetota</taxon>
        <taxon>Actinomycetes</taxon>
        <taxon>Kitasatosporales</taxon>
        <taxon>Streptomycetaceae</taxon>
        <taxon>Streptomyces</taxon>
    </lineage>
</organism>
<evidence type="ECO:0000256" key="1">
    <source>
        <dbReference type="SAM" id="MobiDB-lite"/>
    </source>
</evidence>
<dbReference type="Proteomes" id="UP000400924">
    <property type="component" value="Unassembled WGS sequence"/>
</dbReference>
<comment type="caution">
    <text evidence="2">The sequence shown here is derived from an EMBL/GenBank/DDBJ whole genome shotgun (WGS) entry which is preliminary data.</text>
</comment>
<feature type="region of interest" description="Disordered" evidence="1">
    <location>
        <begin position="72"/>
        <end position="93"/>
    </location>
</feature>
<accession>A0A5N8X9B4</accession>
<dbReference type="AlphaFoldDB" id="A0A5N8X9B4"/>
<evidence type="ECO:0000313" key="2">
    <source>
        <dbReference type="EMBL" id="MPY56022.1"/>
    </source>
</evidence>
<protein>
    <submittedName>
        <fullName evidence="2">Uncharacterized protein</fullName>
    </submittedName>
</protein>